<name>A0ACA9MT44_9GLOM</name>
<accession>A0ACA9MT44</accession>
<comment type="caution">
    <text evidence="1">The sequence shown here is derived from an EMBL/GenBank/DDBJ whole genome shotgun (WGS) entry which is preliminary data.</text>
</comment>
<evidence type="ECO:0000313" key="2">
    <source>
        <dbReference type="Proteomes" id="UP000789366"/>
    </source>
</evidence>
<evidence type="ECO:0000313" key="1">
    <source>
        <dbReference type="EMBL" id="CAG8609590.1"/>
    </source>
</evidence>
<keyword evidence="2" id="KW-1185">Reference proteome</keyword>
<reference evidence="1" key="1">
    <citation type="submission" date="2021-06" db="EMBL/GenBank/DDBJ databases">
        <authorList>
            <person name="Kallberg Y."/>
            <person name="Tangrot J."/>
            <person name="Rosling A."/>
        </authorList>
    </citation>
    <scope>NUCLEOTIDE SEQUENCE</scope>
    <source>
        <strain evidence="1">28 12/20/2015</strain>
    </source>
</reference>
<dbReference type="Proteomes" id="UP000789366">
    <property type="component" value="Unassembled WGS sequence"/>
</dbReference>
<proteinExistence type="predicted"/>
<gene>
    <name evidence="1" type="ORF">SPELUC_LOCUS7448</name>
</gene>
<dbReference type="EMBL" id="CAJVPW010009845">
    <property type="protein sequence ID" value="CAG8609590.1"/>
    <property type="molecule type" value="Genomic_DNA"/>
</dbReference>
<sequence length="365" mass="41043">MTRKIKIESDMMIKRGEVYKFRVSRKETEGTEQQKDHKIYDFEVPVIVGGKRGKALCDQIKVYNKTRLIKKEGRLGVLSEKEIKEIGGVGKSTLARALAVEATRAGLKTLLADCDPGQETSYKWSKRREREPKVAVQVFSDFATAYQTSQKGKYDLLIIDGPAMISAMTKEIAKQADYIIQPVKPYLDDLEPAVVDYNSLVKAGIKKEKLILALNQVLNTNSEKDARDYLATTPYKVLKNSLPERVSYGLAQNEGWAITEILHPTLKTKTEKFLEELINTAPTTGSDNLKKRGVPAAVDSALEPKPTIKKNNPAFSIQRTRPLTTKLSPTSHDLLVKIAYQKRRKIVEILEEGIELVGEKEKIRL</sequence>
<protein>
    <submittedName>
        <fullName evidence="1">2989_t:CDS:1</fullName>
    </submittedName>
</protein>
<organism evidence="1 2">
    <name type="scientific">Cetraspora pellucida</name>
    <dbReference type="NCBI Taxonomy" id="1433469"/>
    <lineage>
        <taxon>Eukaryota</taxon>
        <taxon>Fungi</taxon>
        <taxon>Fungi incertae sedis</taxon>
        <taxon>Mucoromycota</taxon>
        <taxon>Glomeromycotina</taxon>
        <taxon>Glomeromycetes</taxon>
        <taxon>Diversisporales</taxon>
        <taxon>Gigasporaceae</taxon>
        <taxon>Cetraspora</taxon>
    </lineage>
</organism>